<evidence type="ECO:0000313" key="2">
    <source>
        <dbReference type="Proteomes" id="UP001076464"/>
    </source>
</evidence>
<dbReference type="Proteomes" id="UP001076464">
    <property type="component" value="Unassembled WGS sequence"/>
</dbReference>
<comment type="caution">
    <text evidence="1">The sequence shown here is derived from an EMBL/GenBank/DDBJ whole genome shotgun (WGS) entry which is preliminary data.</text>
</comment>
<accession>A0ACC6C6G3</accession>
<dbReference type="EMBL" id="JAPPUY010000001">
    <property type="protein sequence ID" value="MCY4744017.1"/>
    <property type="molecule type" value="Genomic_DNA"/>
</dbReference>
<reference evidence="1" key="1">
    <citation type="submission" date="2022-08" db="EMBL/GenBank/DDBJ databases">
        <title>Genome sequencing of Pelomonas sp. UHG3.</title>
        <authorList>
            <person name="So Y."/>
        </authorList>
    </citation>
    <scope>NUCLEOTIDE SEQUENCE</scope>
    <source>
        <strain evidence="1">UHG3</strain>
    </source>
</reference>
<name>A0ACC6C6G3_9BURK</name>
<proteinExistence type="predicted"/>
<sequence>MMHACPDSATGGAPATCPVIAMRDGELQRQLHHALESLAASRLRCGQLEAQLQAGHRREHQQRHLAEHDDLTGLFNRAAFRTRVQQALAEDNRVAVLMLDLDGFKQVNDNHGHAAGDEVLRIMAARIGHALRSGDVVGRLGGDEFACLLRNVAGSEQLTVLARKLALSIASPMHVAEGRVSLLASLGMAVSPTDGNSVDTLLATADAAMYRAKRLRKRQGVTPPCDGHEPVSERTDAVLARP</sequence>
<gene>
    <name evidence="1" type="ORF">NYO99_03435</name>
</gene>
<protein>
    <submittedName>
        <fullName evidence="1">GGDEF domain-containing protein</fullName>
    </submittedName>
</protein>
<keyword evidence="2" id="KW-1185">Reference proteome</keyword>
<evidence type="ECO:0000313" key="1">
    <source>
        <dbReference type="EMBL" id="MCY4744017.1"/>
    </source>
</evidence>
<organism evidence="1 2">
    <name type="scientific">Roseateles hydrophilus</name>
    <dbReference type="NCBI Taxonomy" id="2975054"/>
    <lineage>
        <taxon>Bacteria</taxon>
        <taxon>Pseudomonadati</taxon>
        <taxon>Pseudomonadota</taxon>
        <taxon>Betaproteobacteria</taxon>
        <taxon>Burkholderiales</taxon>
        <taxon>Sphaerotilaceae</taxon>
        <taxon>Roseateles</taxon>
    </lineage>
</organism>